<keyword evidence="6" id="KW-0788">Thiol protease</keyword>
<name>H3GY36_PHYRM</name>
<evidence type="ECO:0000256" key="2">
    <source>
        <dbReference type="ARBA" id="ARBA00012759"/>
    </source>
</evidence>
<dbReference type="VEuPathDB" id="FungiDB:KRP22_14517"/>
<dbReference type="VEuPathDB" id="FungiDB:KRP23_14248"/>
<evidence type="ECO:0000256" key="4">
    <source>
        <dbReference type="ARBA" id="ARBA00022786"/>
    </source>
</evidence>
<feature type="compositionally biased region" description="Basic and acidic residues" evidence="9">
    <location>
        <begin position="267"/>
        <end position="286"/>
    </location>
</feature>
<organism evidence="11 12">
    <name type="scientific">Phytophthora ramorum</name>
    <name type="common">Sudden oak death agent</name>
    <dbReference type="NCBI Taxonomy" id="164328"/>
    <lineage>
        <taxon>Eukaryota</taxon>
        <taxon>Sar</taxon>
        <taxon>Stramenopiles</taxon>
        <taxon>Oomycota</taxon>
        <taxon>Peronosporomycetes</taxon>
        <taxon>Peronosporales</taxon>
        <taxon>Peronosporaceae</taxon>
        <taxon>Phytophthora</taxon>
    </lineage>
</organism>
<reference evidence="11" key="2">
    <citation type="submission" date="2015-06" db="UniProtKB">
        <authorList>
            <consortium name="EnsemblProtists"/>
        </authorList>
    </citation>
    <scope>IDENTIFICATION</scope>
    <source>
        <strain evidence="11">Pr102</strain>
    </source>
</reference>
<feature type="compositionally biased region" description="Basic and acidic residues" evidence="9">
    <location>
        <begin position="63"/>
        <end position="74"/>
    </location>
</feature>
<keyword evidence="12" id="KW-1185">Reference proteome</keyword>
<dbReference type="EC" id="3.4.19.12" evidence="2"/>
<feature type="region of interest" description="Disordered" evidence="9">
    <location>
        <begin position="210"/>
        <end position="229"/>
    </location>
</feature>
<proteinExistence type="predicted"/>
<comment type="catalytic activity">
    <reaction evidence="1">
        <text>Thiol-dependent hydrolysis of ester, thioester, amide, peptide and isopeptide bonds formed by the C-terminal Gly of ubiquitin (a 76-residue protein attached to proteins as an intracellular targeting signal).</text>
        <dbReference type="EC" id="3.4.19.12"/>
    </reaction>
</comment>
<dbReference type="PROSITE" id="PS50802">
    <property type="entry name" value="OTU"/>
    <property type="match status" value="1"/>
</dbReference>
<dbReference type="InterPro" id="IPR003323">
    <property type="entry name" value="OTU_dom"/>
</dbReference>
<dbReference type="PANTHER" id="PTHR12419:SF7">
    <property type="entry name" value="OTU DOMAIN-CONTAINING PROTEIN 3"/>
    <property type="match status" value="1"/>
</dbReference>
<dbReference type="Pfam" id="PF02338">
    <property type="entry name" value="OTU"/>
    <property type="match status" value="1"/>
</dbReference>
<evidence type="ECO:0000313" key="12">
    <source>
        <dbReference type="Proteomes" id="UP000005238"/>
    </source>
</evidence>
<dbReference type="CDD" id="cd22771">
    <property type="entry name" value="OTU_plant_OTU7-like"/>
    <property type="match status" value="1"/>
</dbReference>
<keyword evidence="4" id="KW-0833">Ubl conjugation pathway</keyword>
<evidence type="ECO:0000256" key="9">
    <source>
        <dbReference type="SAM" id="MobiDB-lite"/>
    </source>
</evidence>
<dbReference type="PANTHER" id="PTHR12419">
    <property type="entry name" value="OTU DOMAIN CONTAINING PROTEIN"/>
    <property type="match status" value="1"/>
</dbReference>
<evidence type="ECO:0000256" key="3">
    <source>
        <dbReference type="ARBA" id="ARBA00022670"/>
    </source>
</evidence>
<keyword evidence="5" id="KW-0378">Hydrolase</keyword>
<dbReference type="SUPFAM" id="SSF54001">
    <property type="entry name" value="Cysteine proteinases"/>
    <property type="match status" value="1"/>
</dbReference>
<evidence type="ECO:0000256" key="5">
    <source>
        <dbReference type="ARBA" id="ARBA00022801"/>
    </source>
</evidence>
<feature type="domain" description="OTU" evidence="10">
    <location>
        <begin position="115"/>
        <end position="248"/>
    </location>
</feature>
<dbReference type="InterPro" id="IPR050704">
    <property type="entry name" value="Peptidase_C85-like"/>
</dbReference>
<dbReference type="eggNOG" id="KOG2605">
    <property type="taxonomic scope" value="Eukaryota"/>
</dbReference>
<evidence type="ECO:0000313" key="11">
    <source>
        <dbReference type="EnsemblProtists" id="Phyra82573"/>
    </source>
</evidence>
<accession>H3GY36</accession>
<dbReference type="Proteomes" id="UP000005238">
    <property type="component" value="Unassembled WGS sequence"/>
</dbReference>
<dbReference type="AlphaFoldDB" id="H3GY36"/>
<comment type="function">
    <text evidence="7">Deubiquitinating enzyme that specifically hydrolyzes 'Lys-63'-linked polyubiquitin to monoubiquitin. Required for the stability and translation of a subset mRNAs with a high abundance of rare codons by mediating deubiquitination of 40S ribosomal protein RPS10/eS10, thereby antagonizing ZNF598-mediated 40S ubiquitination. The abundance of rare codons in mRNAs can limit the translation rate and can lead to ribosome collisions that trigger activation of ribosome quality control (RQC) pathway by ZNF598. OTUD1-mediated deubiquitination prevents activation of the RQC and subsequent dissociation of ribosomes and stimulates formation of polysomes and translation.</text>
</comment>
<evidence type="ECO:0000256" key="8">
    <source>
        <dbReference type="ARBA" id="ARBA00074858"/>
    </source>
</evidence>
<dbReference type="FunFam" id="3.90.70.80:FF:000010">
    <property type="entry name" value="OTU domain-containing protein 1"/>
    <property type="match status" value="1"/>
</dbReference>
<dbReference type="EnsemblProtists" id="Phyra82573">
    <property type="protein sequence ID" value="Phyra82573"/>
    <property type="gene ID" value="Phyra82573"/>
</dbReference>
<dbReference type="GO" id="GO:0004843">
    <property type="term" value="F:cysteine-type deubiquitinase activity"/>
    <property type="evidence" value="ECO:0000318"/>
    <property type="project" value="GO_Central"/>
</dbReference>
<dbReference type="OMA" id="FNIHIVV"/>
<dbReference type="GO" id="GO:0006508">
    <property type="term" value="P:proteolysis"/>
    <property type="evidence" value="ECO:0007669"/>
    <property type="project" value="UniProtKB-KW"/>
</dbReference>
<dbReference type="EMBL" id="DS566071">
    <property type="status" value="NOT_ANNOTATED_CDS"/>
    <property type="molecule type" value="Genomic_DNA"/>
</dbReference>
<sequence>MTAPTSPPTGGRSNYRFSLRSSTKSSNKRGPHKGVRFWFSSSPKGAADGGDLAADAVAAAREVDTEVAETKPRAESGSGYVPRVEYGSPRTDVEERDAPWTSDEEVEAHYAALDWAVISIAKDGNCLFRAISDQLYTNELFHQDIRRRLVDFIEREQQLFRPFVEDEELSDYCTRMRRDGEWGGHLELYAAARLFNIHIVVHTGPVRRLRVTNDDEGDTEKQSPPPPPPYRILQLLYKDDHYSSLHSNEPVQMIEPATTTAATIDDTTDKRARSPTKAHDSPDKKCVNVQKSPSKCVSIKNLPKRSYKAQDPNGKTVKFKEAVEAKPPPREEGKTFLYQEEELPECGVYLPKQVLFKRGKRRVSGATLFSLVHVPSSSNLSPVVESLSTSESSTSSKCSSSTECSSSSEEHENQSETKAPLPTRPKPKAPTLRAVPVEFPSKTIFHKGRAAAAVC</sequence>
<dbReference type="InterPro" id="IPR038765">
    <property type="entry name" value="Papain-like_cys_pep_sf"/>
</dbReference>
<feature type="compositionally biased region" description="Low complexity" evidence="9">
    <location>
        <begin position="388"/>
        <end position="407"/>
    </location>
</feature>
<dbReference type="HOGENOM" id="CLU_644765_0_0_1"/>
<feature type="region of interest" description="Disordered" evidence="9">
    <location>
        <begin position="63"/>
        <end position="101"/>
    </location>
</feature>
<feature type="compositionally biased region" description="Polar residues" evidence="9">
    <location>
        <begin position="11"/>
        <end position="25"/>
    </location>
</feature>
<feature type="region of interest" description="Disordered" evidence="9">
    <location>
        <begin position="388"/>
        <end position="435"/>
    </location>
</feature>
<evidence type="ECO:0000256" key="7">
    <source>
        <dbReference type="ARBA" id="ARBA00057633"/>
    </source>
</evidence>
<dbReference type="STRING" id="164328.H3GY36"/>
<evidence type="ECO:0000259" key="10">
    <source>
        <dbReference type="PROSITE" id="PS50802"/>
    </source>
</evidence>
<dbReference type="InParanoid" id="H3GY36"/>
<evidence type="ECO:0000256" key="6">
    <source>
        <dbReference type="ARBA" id="ARBA00022807"/>
    </source>
</evidence>
<dbReference type="Gene3D" id="3.90.70.80">
    <property type="match status" value="1"/>
</dbReference>
<keyword evidence="3" id="KW-0645">Protease</keyword>
<reference evidence="12" key="1">
    <citation type="journal article" date="2006" name="Science">
        <title>Phytophthora genome sequences uncover evolutionary origins and mechanisms of pathogenesis.</title>
        <authorList>
            <person name="Tyler B.M."/>
            <person name="Tripathy S."/>
            <person name="Zhang X."/>
            <person name="Dehal P."/>
            <person name="Jiang R.H."/>
            <person name="Aerts A."/>
            <person name="Arredondo F.D."/>
            <person name="Baxter L."/>
            <person name="Bensasson D."/>
            <person name="Beynon J.L."/>
            <person name="Chapman J."/>
            <person name="Damasceno C.M."/>
            <person name="Dorrance A.E."/>
            <person name="Dou D."/>
            <person name="Dickerman A.W."/>
            <person name="Dubchak I.L."/>
            <person name="Garbelotto M."/>
            <person name="Gijzen M."/>
            <person name="Gordon S.G."/>
            <person name="Govers F."/>
            <person name="Grunwald N.J."/>
            <person name="Huang W."/>
            <person name="Ivors K.L."/>
            <person name="Jones R.W."/>
            <person name="Kamoun S."/>
            <person name="Krampis K."/>
            <person name="Lamour K.H."/>
            <person name="Lee M.K."/>
            <person name="McDonald W.H."/>
            <person name="Medina M."/>
            <person name="Meijer H.J."/>
            <person name="Nordberg E.K."/>
            <person name="Maclean D.J."/>
            <person name="Ospina-Giraldo M.D."/>
            <person name="Morris P.F."/>
            <person name="Phuntumart V."/>
            <person name="Putnam N.H."/>
            <person name="Rash S."/>
            <person name="Rose J.K."/>
            <person name="Sakihama Y."/>
            <person name="Salamov A.A."/>
            <person name="Savidor A."/>
            <person name="Scheuring C.F."/>
            <person name="Smith B.M."/>
            <person name="Sobral B.W."/>
            <person name="Terry A."/>
            <person name="Torto-Alalibo T.A."/>
            <person name="Win J."/>
            <person name="Xu Z."/>
            <person name="Zhang H."/>
            <person name="Grigoriev I.V."/>
            <person name="Rokhsar D.S."/>
            <person name="Boore J.L."/>
        </authorList>
    </citation>
    <scope>NUCLEOTIDE SEQUENCE [LARGE SCALE GENOMIC DNA]</scope>
    <source>
        <strain evidence="12">Pr102</strain>
    </source>
</reference>
<protein>
    <recommendedName>
        <fullName evidence="8">OTU domain-containing protein 1</fullName>
        <ecNumber evidence="2">3.4.19.12</ecNumber>
    </recommendedName>
</protein>
<feature type="region of interest" description="Disordered" evidence="9">
    <location>
        <begin position="1"/>
        <end position="40"/>
    </location>
</feature>
<feature type="compositionally biased region" description="Basic residues" evidence="9">
    <location>
        <begin position="26"/>
        <end position="35"/>
    </location>
</feature>
<feature type="region of interest" description="Disordered" evidence="9">
    <location>
        <begin position="248"/>
        <end position="289"/>
    </location>
</feature>
<evidence type="ECO:0000256" key="1">
    <source>
        <dbReference type="ARBA" id="ARBA00000707"/>
    </source>
</evidence>